<dbReference type="GO" id="GO:0008236">
    <property type="term" value="F:serine-type peptidase activity"/>
    <property type="evidence" value="ECO:0007669"/>
    <property type="project" value="InterPro"/>
</dbReference>
<dbReference type="PANTHER" id="PTHR43056:SF5">
    <property type="entry name" value="PEPTIDASE S9 PROLYL OLIGOPEPTIDASE CATALYTIC DOMAIN-CONTAINING PROTEIN"/>
    <property type="match status" value="1"/>
</dbReference>
<proteinExistence type="predicted"/>
<evidence type="ECO:0000256" key="1">
    <source>
        <dbReference type="SAM" id="MobiDB-lite"/>
    </source>
</evidence>
<name>A0A3R8QSQ2_9MICO</name>
<gene>
    <name evidence="3" type="ORF">DS079_13720</name>
</gene>
<dbReference type="Pfam" id="PF00326">
    <property type="entry name" value="Peptidase_S9"/>
    <property type="match status" value="1"/>
</dbReference>
<sequence>MVTTLPYGSWPSPLTADLLATGGTRLGSPRLVGREVWWTEGIATEGGRQAIVRTAGPVALPPAGGAEGPPAPSVPADRVTVLPAPFNARSRVHEYGGSSWSVVPAPGPDGQGPLVVFVNFADQRVHALREGEQPRPLTPVGPEVESAHGPSLRWADPTVVTLADGTTEVWWVCEDHAGLVGRTAGADGSSPDGGAPHPDAEVTLPIDVDGAPHIERSIVAVPLDGSAAEDPAALRRITPASRFVAHPRLSPDGTHLAWISWEHPQMPWDGTELHVAPLLDGSAGEGEIIAGGTDVSVLQPEWLDDERLLYLSDVTGWWNPWTWSSADGARQVLEREEEFAGPMWALGTTWYQVLDADRALVQHGRAATSLSVLRISTGELAPLDCPLTEVGGMQRREDGLLVLAGASPTAFGAIHLAELRLEEEIAQADPSADPSDAAPAAASTGGAPAAGRAPSAAPSLSPLTLLRSSRDDAPDPGLLPEAESIEVPLADGGVVHAIVHRPRQEGLAGREGELPPFIAQVHGGPTAHVPPVLSLPVAYYTSRGLGVVVVNYGGSSGYGRAYRDRLKGQWGVVDVADTVAVMEHLVAEGIADGERLAIEGGSAGGWTTLACLTRTDAFAAGVSSFGVAELEQFRLDTHDFESRYIDGLVGPYPERRDLYVERAPLSHVDELEVPVLLLQGDEDRIVPPSQSEAFRDALAAKGIPHAYLLFEGEQHGFRKAETIVTAIESSLSFYGQVLGFSPACVPVLALERN</sequence>
<evidence type="ECO:0000313" key="4">
    <source>
        <dbReference type="Proteomes" id="UP000274327"/>
    </source>
</evidence>
<protein>
    <submittedName>
        <fullName evidence="3">S9 family peptidase</fullName>
    </submittedName>
</protein>
<feature type="domain" description="Peptidase S9 prolyl oligopeptidase catalytic" evidence="2">
    <location>
        <begin position="537"/>
        <end position="739"/>
    </location>
</feature>
<feature type="region of interest" description="Disordered" evidence="1">
    <location>
        <begin position="182"/>
        <end position="202"/>
    </location>
</feature>
<dbReference type="Gene3D" id="3.40.50.1820">
    <property type="entry name" value="alpha/beta hydrolase"/>
    <property type="match status" value="1"/>
</dbReference>
<dbReference type="InterPro" id="IPR001375">
    <property type="entry name" value="Peptidase_S9_cat"/>
</dbReference>
<feature type="region of interest" description="Disordered" evidence="1">
    <location>
        <begin position="427"/>
        <end position="460"/>
    </location>
</feature>
<organism evidence="3 4">
    <name type="scientific">Brachybacterium paraconglomeratum</name>
    <dbReference type="NCBI Taxonomy" id="173362"/>
    <lineage>
        <taxon>Bacteria</taxon>
        <taxon>Bacillati</taxon>
        <taxon>Actinomycetota</taxon>
        <taxon>Actinomycetes</taxon>
        <taxon>Micrococcales</taxon>
        <taxon>Dermabacteraceae</taxon>
        <taxon>Brachybacterium</taxon>
    </lineage>
</organism>
<keyword evidence="4" id="KW-1185">Reference proteome</keyword>
<dbReference type="EMBL" id="QOCI01000012">
    <property type="protein sequence ID" value="RRR17636.1"/>
    <property type="molecule type" value="Genomic_DNA"/>
</dbReference>
<dbReference type="InterPro" id="IPR029058">
    <property type="entry name" value="AB_hydrolase_fold"/>
</dbReference>
<dbReference type="InterPro" id="IPR050585">
    <property type="entry name" value="Xaa-Pro_dipeptidyl-ppase/CocE"/>
</dbReference>
<dbReference type="Gene3D" id="2.120.10.30">
    <property type="entry name" value="TolB, C-terminal domain"/>
    <property type="match status" value="1"/>
</dbReference>
<feature type="compositionally biased region" description="Low complexity" evidence="1">
    <location>
        <begin position="428"/>
        <end position="460"/>
    </location>
</feature>
<dbReference type="InterPro" id="IPR011042">
    <property type="entry name" value="6-blade_b-propeller_TolB-like"/>
</dbReference>
<accession>A0A3R8QSQ2</accession>
<reference evidence="3 4" key="1">
    <citation type="submission" date="2018-07" db="EMBL/GenBank/DDBJ databases">
        <title>Brachybacteriurn paraconglorneratum KCTC 9916.</title>
        <authorList>
            <person name="Li Y."/>
        </authorList>
    </citation>
    <scope>NUCLEOTIDE SEQUENCE [LARGE SCALE GENOMIC DNA]</scope>
    <source>
        <strain evidence="3 4">KCTC 9916</strain>
    </source>
</reference>
<dbReference type="RefSeq" id="WP_126988414.1">
    <property type="nucleotide sequence ID" value="NZ_ML133859.1"/>
</dbReference>
<evidence type="ECO:0000259" key="2">
    <source>
        <dbReference type="Pfam" id="PF00326"/>
    </source>
</evidence>
<dbReference type="SUPFAM" id="SSF82171">
    <property type="entry name" value="DPP6 N-terminal domain-like"/>
    <property type="match status" value="1"/>
</dbReference>
<comment type="caution">
    <text evidence="3">The sequence shown here is derived from an EMBL/GenBank/DDBJ whole genome shotgun (WGS) entry which is preliminary data.</text>
</comment>
<dbReference type="SUPFAM" id="SSF53474">
    <property type="entry name" value="alpha/beta-Hydrolases"/>
    <property type="match status" value="1"/>
</dbReference>
<dbReference type="AlphaFoldDB" id="A0A3R8QSQ2"/>
<dbReference type="GO" id="GO:0006508">
    <property type="term" value="P:proteolysis"/>
    <property type="evidence" value="ECO:0007669"/>
    <property type="project" value="InterPro"/>
</dbReference>
<dbReference type="Proteomes" id="UP000274327">
    <property type="component" value="Unassembled WGS sequence"/>
</dbReference>
<feature type="compositionally biased region" description="Low complexity" evidence="1">
    <location>
        <begin position="184"/>
        <end position="196"/>
    </location>
</feature>
<evidence type="ECO:0000313" key="3">
    <source>
        <dbReference type="EMBL" id="RRR17636.1"/>
    </source>
</evidence>
<dbReference type="PANTHER" id="PTHR43056">
    <property type="entry name" value="PEPTIDASE S9 PROLYL OLIGOPEPTIDASE"/>
    <property type="match status" value="1"/>
</dbReference>
<dbReference type="GeneID" id="78122074"/>